<dbReference type="InterPro" id="IPR011989">
    <property type="entry name" value="ARM-like"/>
</dbReference>
<dbReference type="SUPFAM" id="SSF48371">
    <property type="entry name" value="ARM repeat"/>
    <property type="match status" value="1"/>
</dbReference>
<proteinExistence type="predicted"/>
<dbReference type="InterPro" id="IPR050693">
    <property type="entry name" value="Hsp70_NEF-Inhibitors"/>
</dbReference>
<sequence>MVYKHVSDGAEDQPFTLFKHNQPKQNSNAKFLQFPTFWLYSAFIGLLCSDIQKMKHLLALIDKSLKDIEEDKATFDTYDIIQNALNAVSMIILNSDNYDEFVKIGGFKRIVPLLKCPKAEVVAITAELVADSCQNNTFCQTKALENGILSELLKQLNIQKETKVRCKLLYALSCLCRNNENSITYLSYTNAVEVLLKVLREPDEKLRTKTSFFIKHLCDHASIREAFYSFDLIPILIKLISNQPDSSSEHLLSALLNQVSKHHQSRVQCSCEEYNLLKILQGRIKLYNFKDEFHEATEHCKKLLALCFPEEALSDSLSEVMKLRAEKLNLQIECDKNFQKQQATIEELLLNQIALQEKINQLEECARSSKIVERKLQETLQENNRYAQAFADMEDLQKEMTEFHHKLEELEQRKLEHLQKDMVEEHKLVLMKNDEEHKKCIALMQLEHQKELEKLKSCTIAESQVVFNEALNSVIRKKDLVIKNLQSNITALDTELYILKCNHGK</sequence>
<dbReference type="GO" id="GO:0000774">
    <property type="term" value="F:adenyl-nucleotide exchange factor activity"/>
    <property type="evidence" value="ECO:0007669"/>
    <property type="project" value="TreeGrafter"/>
</dbReference>
<dbReference type="Gene3D" id="1.25.10.10">
    <property type="entry name" value="Leucine-rich Repeat Variant"/>
    <property type="match status" value="1"/>
</dbReference>
<keyword evidence="1" id="KW-0175">Coiled coil</keyword>
<comment type="caution">
    <text evidence="2">The sequence shown here is derived from an EMBL/GenBank/DDBJ whole genome shotgun (WGS) entry which is preliminary data.</text>
</comment>
<dbReference type="InterPro" id="IPR016024">
    <property type="entry name" value="ARM-type_fold"/>
</dbReference>
<feature type="coiled-coil region" evidence="1">
    <location>
        <begin position="393"/>
        <end position="420"/>
    </location>
</feature>
<protein>
    <submittedName>
        <fullName evidence="2">Uncharacterized protein</fullName>
    </submittedName>
</protein>
<evidence type="ECO:0000313" key="3">
    <source>
        <dbReference type="Proteomes" id="UP000827092"/>
    </source>
</evidence>
<organism evidence="2 3">
    <name type="scientific">Oedothorax gibbosus</name>
    <dbReference type="NCBI Taxonomy" id="931172"/>
    <lineage>
        <taxon>Eukaryota</taxon>
        <taxon>Metazoa</taxon>
        <taxon>Ecdysozoa</taxon>
        <taxon>Arthropoda</taxon>
        <taxon>Chelicerata</taxon>
        <taxon>Arachnida</taxon>
        <taxon>Araneae</taxon>
        <taxon>Araneomorphae</taxon>
        <taxon>Entelegynae</taxon>
        <taxon>Araneoidea</taxon>
        <taxon>Linyphiidae</taxon>
        <taxon>Erigoninae</taxon>
        <taxon>Oedothorax</taxon>
    </lineage>
</organism>
<evidence type="ECO:0000256" key="1">
    <source>
        <dbReference type="SAM" id="Coils"/>
    </source>
</evidence>
<dbReference type="Proteomes" id="UP000827092">
    <property type="component" value="Unassembled WGS sequence"/>
</dbReference>
<dbReference type="EMBL" id="JAFNEN010000175">
    <property type="protein sequence ID" value="KAG8190749.1"/>
    <property type="molecule type" value="Genomic_DNA"/>
</dbReference>
<dbReference type="PANTHER" id="PTHR19316:SF18">
    <property type="entry name" value="HSP70-BINDING PROTEIN 1"/>
    <property type="match status" value="1"/>
</dbReference>
<accession>A0AAV6V4D2</accession>
<reference evidence="2 3" key="1">
    <citation type="journal article" date="2022" name="Nat. Ecol. Evol.">
        <title>A masculinizing supergene underlies an exaggerated male reproductive morph in a spider.</title>
        <authorList>
            <person name="Hendrickx F."/>
            <person name="De Corte Z."/>
            <person name="Sonet G."/>
            <person name="Van Belleghem S.M."/>
            <person name="Kostlbacher S."/>
            <person name="Vangestel C."/>
        </authorList>
    </citation>
    <scope>NUCLEOTIDE SEQUENCE [LARGE SCALE GENOMIC DNA]</scope>
    <source>
        <strain evidence="2">W744_W776</strain>
    </source>
</reference>
<name>A0AAV6V4D2_9ARAC</name>
<dbReference type="AlphaFoldDB" id="A0AAV6V4D2"/>
<evidence type="ECO:0000313" key="2">
    <source>
        <dbReference type="EMBL" id="KAG8190749.1"/>
    </source>
</evidence>
<keyword evidence="3" id="KW-1185">Reference proteome</keyword>
<dbReference type="GO" id="GO:0005783">
    <property type="term" value="C:endoplasmic reticulum"/>
    <property type="evidence" value="ECO:0007669"/>
    <property type="project" value="TreeGrafter"/>
</dbReference>
<gene>
    <name evidence="2" type="ORF">JTE90_024879</name>
</gene>
<dbReference type="PANTHER" id="PTHR19316">
    <property type="entry name" value="PROTEIN FOLDING REGULATOR"/>
    <property type="match status" value="1"/>
</dbReference>